<proteinExistence type="predicted"/>
<sequence length="223" mass="23299">SKMNHPGNGNNPPGGDAAEDSLQRNFVCCRSSVGPNSNDDNGFSAVYASAADPSPAAAVDGDDAAAAAAAAYKDGVELKAAAADFVGISLEKEADVELKPSLKKRTAGAMSVKRKKSAVESASTSSSNSRPCTLCLMGGHNRTNCQRSKEIGTRLTKQKYADKMKLLKQLDEEPITSAGIASTLIVALFLGLGSDVLPEGHAQLRPAGTDERQPRQPADHPHR</sequence>
<comment type="caution">
    <text evidence="2">The sequence shown here is derived from an EMBL/GenBank/DDBJ whole genome shotgun (WGS) entry which is preliminary data.</text>
</comment>
<dbReference type="AlphaFoldDB" id="K0RW15"/>
<feature type="compositionally biased region" description="Low complexity" evidence="1">
    <location>
        <begin position="1"/>
        <end position="15"/>
    </location>
</feature>
<evidence type="ECO:0000313" key="2">
    <source>
        <dbReference type="EMBL" id="EJK57150.1"/>
    </source>
</evidence>
<protein>
    <submittedName>
        <fullName evidence="2">Uncharacterized protein</fullName>
    </submittedName>
</protein>
<keyword evidence="3" id="KW-1185">Reference proteome</keyword>
<feature type="compositionally biased region" description="Basic and acidic residues" evidence="1">
    <location>
        <begin position="208"/>
        <end position="223"/>
    </location>
</feature>
<accession>K0RW15</accession>
<organism evidence="2 3">
    <name type="scientific">Thalassiosira oceanica</name>
    <name type="common">Marine diatom</name>
    <dbReference type="NCBI Taxonomy" id="159749"/>
    <lineage>
        <taxon>Eukaryota</taxon>
        <taxon>Sar</taxon>
        <taxon>Stramenopiles</taxon>
        <taxon>Ochrophyta</taxon>
        <taxon>Bacillariophyta</taxon>
        <taxon>Coscinodiscophyceae</taxon>
        <taxon>Thalassiosirophycidae</taxon>
        <taxon>Thalassiosirales</taxon>
        <taxon>Thalassiosiraceae</taxon>
        <taxon>Thalassiosira</taxon>
    </lineage>
</organism>
<evidence type="ECO:0000313" key="3">
    <source>
        <dbReference type="Proteomes" id="UP000266841"/>
    </source>
</evidence>
<feature type="non-terminal residue" evidence="2">
    <location>
        <position position="1"/>
    </location>
</feature>
<dbReference type="eggNOG" id="ENOG502SWE2">
    <property type="taxonomic scope" value="Eukaryota"/>
</dbReference>
<name>K0RW15_THAOC</name>
<dbReference type="EMBL" id="AGNL01029314">
    <property type="protein sequence ID" value="EJK57150.1"/>
    <property type="molecule type" value="Genomic_DNA"/>
</dbReference>
<gene>
    <name evidence="2" type="ORF">THAOC_22837</name>
</gene>
<evidence type="ECO:0000256" key="1">
    <source>
        <dbReference type="SAM" id="MobiDB-lite"/>
    </source>
</evidence>
<dbReference type="Proteomes" id="UP000266841">
    <property type="component" value="Unassembled WGS sequence"/>
</dbReference>
<feature type="region of interest" description="Disordered" evidence="1">
    <location>
        <begin position="1"/>
        <end position="22"/>
    </location>
</feature>
<feature type="region of interest" description="Disordered" evidence="1">
    <location>
        <begin position="200"/>
        <end position="223"/>
    </location>
</feature>
<reference evidence="2 3" key="1">
    <citation type="journal article" date="2012" name="Genome Biol.">
        <title>Genome and low-iron response of an oceanic diatom adapted to chronic iron limitation.</title>
        <authorList>
            <person name="Lommer M."/>
            <person name="Specht M."/>
            <person name="Roy A.S."/>
            <person name="Kraemer L."/>
            <person name="Andreson R."/>
            <person name="Gutowska M.A."/>
            <person name="Wolf J."/>
            <person name="Bergner S.V."/>
            <person name="Schilhabel M.B."/>
            <person name="Klostermeier U.C."/>
            <person name="Beiko R.G."/>
            <person name="Rosenstiel P."/>
            <person name="Hippler M."/>
            <person name="Laroche J."/>
        </authorList>
    </citation>
    <scope>NUCLEOTIDE SEQUENCE [LARGE SCALE GENOMIC DNA]</scope>
    <source>
        <strain evidence="2 3">CCMP1005</strain>
    </source>
</reference>